<sequence length="302" mass="33090">MAGLLAHINEVAEQPCAVTGAAGDWSLTAPLDAMKGLPLVDAAVSTRIGTVDAPVVFEIEFERPTFLTYAGLFRTNFWKTGRVRFEAFKTTARDALAFSTQGVVGIDRLVLPGLYDPKTLRFGAENTLFGQLGAREYLRYPTNIHVVLPLVSAQVLRWTVYGPAYRVLGSGYSTSETAYRIGHAWAGDSLQFERHVGGSGEGYKRGGKVTELAGGGVSVEPGRGRRLATLDRQVNEAGDRDRLYDLVTFLDADRPAVWLPDTDSPFDCFRYGGLYQVLEDYAHKYLNDRHTASTLSLGEVTT</sequence>
<comment type="caution">
    <text evidence="1">The sequence shown here is derived from an EMBL/GenBank/DDBJ whole genome shotgun (WGS) entry which is preliminary data.</text>
</comment>
<dbReference type="Proteomes" id="UP000280346">
    <property type="component" value="Unassembled WGS sequence"/>
</dbReference>
<dbReference type="AlphaFoldDB" id="A0A3S0WIN7"/>
<name>A0A3S0WIN7_9PROT</name>
<protein>
    <submittedName>
        <fullName evidence="1">Uncharacterized protein</fullName>
    </submittedName>
</protein>
<accession>A0A3S0WIN7</accession>
<dbReference type="EMBL" id="RZIJ01000031">
    <property type="protein sequence ID" value="RUQ63980.1"/>
    <property type="molecule type" value="Genomic_DNA"/>
</dbReference>
<evidence type="ECO:0000313" key="1">
    <source>
        <dbReference type="EMBL" id="RUQ63980.1"/>
    </source>
</evidence>
<keyword evidence="2" id="KW-1185">Reference proteome</keyword>
<dbReference type="OrthoDB" id="7299275at2"/>
<organism evidence="1 2">
    <name type="scientific">Azospirillum doebereinerae</name>
    <dbReference type="NCBI Taxonomy" id="92933"/>
    <lineage>
        <taxon>Bacteria</taxon>
        <taxon>Pseudomonadati</taxon>
        <taxon>Pseudomonadota</taxon>
        <taxon>Alphaproteobacteria</taxon>
        <taxon>Rhodospirillales</taxon>
        <taxon>Azospirillaceae</taxon>
        <taxon>Azospirillum</taxon>
    </lineage>
</organism>
<evidence type="ECO:0000313" key="2">
    <source>
        <dbReference type="Proteomes" id="UP000280346"/>
    </source>
</evidence>
<reference evidence="1 2" key="1">
    <citation type="submission" date="2018-12" db="EMBL/GenBank/DDBJ databases">
        <authorList>
            <person name="Yang Y."/>
        </authorList>
    </citation>
    <scope>NUCLEOTIDE SEQUENCE [LARGE SCALE GENOMIC DNA]</scope>
    <source>
        <strain evidence="1 2">GSF71</strain>
    </source>
</reference>
<dbReference type="RefSeq" id="WP_127003798.1">
    <property type="nucleotide sequence ID" value="NZ_JBNPXW010000008.1"/>
</dbReference>
<proteinExistence type="predicted"/>
<gene>
    <name evidence="1" type="ORF">EJ913_27025</name>
</gene>